<feature type="domain" description="G-protein coupled receptors family 1 profile" evidence="8">
    <location>
        <begin position="936"/>
        <end position="1173"/>
    </location>
</feature>
<comment type="subcellular location">
    <subcellularLocation>
        <location evidence="1">Membrane</location>
    </subcellularLocation>
</comment>
<organism evidence="9 10">
    <name type="scientific">Adineta ricciae</name>
    <name type="common">Rotifer</name>
    <dbReference type="NCBI Taxonomy" id="249248"/>
    <lineage>
        <taxon>Eukaryota</taxon>
        <taxon>Metazoa</taxon>
        <taxon>Spiralia</taxon>
        <taxon>Gnathifera</taxon>
        <taxon>Rotifera</taxon>
        <taxon>Eurotatoria</taxon>
        <taxon>Bdelloidea</taxon>
        <taxon>Adinetida</taxon>
        <taxon>Adinetidae</taxon>
        <taxon>Adineta</taxon>
    </lineage>
</organism>
<reference evidence="9" key="1">
    <citation type="submission" date="2021-02" db="EMBL/GenBank/DDBJ databases">
        <authorList>
            <person name="Nowell W R."/>
        </authorList>
    </citation>
    <scope>NUCLEOTIDE SEQUENCE</scope>
</reference>
<sequence>LHAQLIATKPYFQSSTQEIQSLSSADIETALKNISTRTYDKHSNKGLGKLLNHIKTIGGRVMGSAHSRTALCTHIHALIFNQGLPSIFLTLNPADIHSPVALYFAGVKLDLDNVQREQLMDTYRRAEIIASHPVATAKFFHTLISNILDTMIIGGVLGPVKAYFGTVESQGRGSLHLHLLIWLDINIKPTDMKEKVQDSNFRERLIAYLEDIIKEDLDGFKDIKIQDPSTPSASDHSPQLATDSIYTALRAMEFTNAERNADHSNPSTVWSTPVKGPSSPSIPYASPVMFGGSPSTSYRSLSIPYASPPYHELLQTPTSDRSILGRCDMKWECSFGEDEYMCDYRNYISEFYPYRRLREVDVKSAVYSPELFHFPSDPNITQVNLKLIMNRESPITSSLSDSSLAMSAYRCNRGLGVFLSNNTIVCFCPPQYYGIFCQYHSDRFLLLLHLNLSQSIYAFENHPNILLKVLLLFFYENELLMIDQFQVQPIFEVNKSYKRSFHFVYSHSSKFRQERMKRYFNRSNILNSHPYSIRIEIYDTQRDKQVSLIAVWQYTIDFDYLPVFRLAKILRLTKSNPCLTNPCHPNEQCFPLVNDKSKYLCLCKSNFFGPNCSIEDLRCKNGFCGSKSLCKPDYQSYLRGNDSPYCVCPFELSGDRCDIESNDLCQINSCQNDGTCLPRSTFDQIICLCEEDFYGNYCQYKKSILHLFLSNHTLTYSAAMVLQYFLIDYQVVSLILAHQQVYNTLPLSLKYGHEKEIIPEVVLAQIYSSYEDKQSNIYLLSLHINTASFEGVISIREENRCPSISQLAIKSITPIEYHQICIKNFSILCFHDNSYLCICNTNHTRVECFLYDSTLDRCSYCLANGLCLKGNPIHSNDFLCLCPACHSGTQCQFNSKPLTVTLDQLFYFDLISNHKQTTMNVIILLSSLAFFVGLFNNFFSYVTLQRKACLQTGVGHYLLYMSIVNQITLVFLMARLIHLSLLIINVKSFSMINHIFCKLLNYFLICILRISYWLTSFVSIERAYTILYLKGQWFKQPYVARCLMLLIVFVILLSSSYELVFVKLFISSNEKETRAMCAMDFSVSYQSTWTSIHQIISIIHSILPLLINICSTMIIIERVISNKMNIQKTKHSKLILIDIQLTLSKFLLDQATLPDQSSSLTESTLVILLGIWD</sequence>
<feature type="non-terminal residue" evidence="9">
    <location>
        <position position="1173"/>
    </location>
</feature>
<evidence type="ECO:0000256" key="1">
    <source>
        <dbReference type="ARBA" id="ARBA00004370"/>
    </source>
</evidence>
<evidence type="ECO:0000313" key="10">
    <source>
        <dbReference type="Proteomes" id="UP000663852"/>
    </source>
</evidence>
<evidence type="ECO:0000256" key="5">
    <source>
        <dbReference type="PROSITE-ProRule" id="PRU00076"/>
    </source>
</evidence>
<evidence type="ECO:0000259" key="7">
    <source>
        <dbReference type="PROSITE" id="PS50026"/>
    </source>
</evidence>
<keyword evidence="4 6" id="KW-0472">Membrane</keyword>
<feature type="domain" description="EGF-like" evidence="7">
    <location>
        <begin position="661"/>
        <end position="699"/>
    </location>
</feature>
<dbReference type="Proteomes" id="UP000663852">
    <property type="component" value="Unassembled WGS sequence"/>
</dbReference>
<evidence type="ECO:0000256" key="6">
    <source>
        <dbReference type="SAM" id="Phobius"/>
    </source>
</evidence>
<evidence type="ECO:0000256" key="4">
    <source>
        <dbReference type="ARBA" id="ARBA00023136"/>
    </source>
</evidence>
<comment type="caution">
    <text evidence="9">The sequence shown here is derived from an EMBL/GenBank/DDBJ whole genome shotgun (WGS) entry which is preliminary data.</text>
</comment>
<name>A0A815WS81_ADIRI</name>
<dbReference type="OrthoDB" id="10046852at2759"/>
<feature type="transmembrane region" description="Helical" evidence="6">
    <location>
        <begin position="921"/>
        <end position="944"/>
    </location>
</feature>
<dbReference type="InterPro" id="IPR000742">
    <property type="entry name" value="EGF"/>
</dbReference>
<comment type="caution">
    <text evidence="5">Lacks conserved residue(s) required for the propagation of feature annotation.</text>
</comment>
<dbReference type="Pfam" id="PF14214">
    <property type="entry name" value="Helitron_like_N"/>
    <property type="match status" value="1"/>
</dbReference>
<dbReference type="Gene3D" id="2.10.25.10">
    <property type="entry name" value="Laminin"/>
    <property type="match status" value="2"/>
</dbReference>
<feature type="domain" description="EGF-like" evidence="7">
    <location>
        <begin position="574"/>
        <end position="613"/>
    </location>
</feature>
<proteinExistence type="predicted"/>
<feature type="transmembrane region" description="Helical" evidence="6">
    <location>
        <begin position="1038"/>
        <end position="1057"/>
    </location>
</feature>
<dbReference type="PANTHER" id="PTHR24033:SF151">
    <property type="entry name" value="NOTCH 2"/>
    <property type="match status" value="1"/>
</dbReference>
<keyword evidence="5" id="KW-1015">Disulfide bond</keyword>
<dbReference type="SUPFAM" id="SSF81321">
    <property type="entry name" value="Family A G protein-coupled receptor-like"/>
    <property type="match status" value="1"/>
</dbReference>
<feature type="disulfide bond" evidence="5">
    <location>
        <begin position="670"/>
        <end position="687"/>
    </location>
</feature>
<dbReference type="PROSITE" id="PS50026">
    <property type="entry name" value="EGF_3"/>
    <property type="match status" value="4"/>
</dbReference>
<evidence type="ECO:0000256" key="2">
    <source>
        <dbReference type="ARBA" id="ARBA00022692"/>
    </source>
</evidence>
<dbReference type="InterPro" id="IPR025476">
    <property type="entry name" value="Helitron_helicase-like"/>
</dbReference>
<feature type="disulfide bond" evidence="5">
    <location>
        <begin position="603"/>
        <end position="612"/>
    </location>
</feature>
<feature type="transmembrane region" description="Helical" evidence="6">
    <location>
        <begin position="956"/>
        <end position="979"/>
    </location>
</feature>
<keyword evidence="5" id="KW-0245">EGF-like domain</keyword>
<dbReference type="InterPro" id="IPR017452">
    <property type="entry name" value="GPCR_Rhodpsn_7TM"/>
</dbReference>
<feature type="transmembrane region" description="Helical" evidence="6">
    <location>
        <begin position="1095"/>
        <end position="1116"/>
    </location>
</feature>
<feature type="disulfide bond" evidence="5">
    <location>
        <begin position="689"/>
        <end position="698"/>
    </location>
</feature>
<feature type="transmembrane region" description="Helical" evidence="6">
    <location>
        <begin position="999"/>
        <end position="1018"/>
    </location>
</feature>
<dbReference type="AlphaFoldDB" id="A0A815WS81"/>
<feature type="domain" description="EGF-like" evidence="7">
    <location>
        <begin position="615"/>
        <end position="658"/>
    </location>
</feature>
<dbReference type="PROSITE" id="PS50262">
    <property type="entry name" value="G_PROTEIN_RECEP_F1_2"/>
    <property type="match status" value="1"/>
</dbReference>
<feature type="domain" description="EGF-like" evidence="7">
    <location>
        <begin position="854"/>
        <end position="892"/>
    </location>
</feature>
<dbReference type="SUPFAM" id="SSF57196">
    <property type="entry name" value="EGF/Laminin"/>
    <property type="match status" value="2"/>
</dbReference>
<evidence type="ECO:0000256" key="3">
    <source>
        <dbReference type="ARBA" id="ARBA00022989"/>
    </source>
</evidence>
<dbReference type="PANTHER" id="PTHR24033">
    <property type="entry name" value="EGF-LIKE DOMAIN-CONTAINING PROTEIN"/>
    <property type="match status" value="1"/>
</dbReference>
<accession>A0A815WS81</accession>
<evidence type="ECO:0000259" key="8">
    <source>
        <dbReference type="PROSITE" id="PS50262"/>
    </source>
</evidence>
<evidence type="ECO:0000313" key="9">
    <source>
        <dbReference type="EMBL" id="CAF1547028.1"/>
    </source>
</evidence>
<protein>
    <submittedName>
        <fullName evidence="9">Uncharacterized protein</fullName>
    </submittedName>
</protein>
<gene>
    <name evidence="9" type="ORF">EDS130_LOCUS45726</name>
</gene>
<dbReference type="EMBL" id="CAJNOJ010001229">
    <property type="protein sequence ID" value="CAF1547028.1"/>
    <property type="molecule type" value="Genomic_DNA"/>
</dbReference>
<dbReference type="GO" id="GO:0016020">
    <property type="term" value="C:membrane"/>
    <property type="evidence" value="ECO:0007669"/>
    <property type="project" value="UniProtKB-SubCell"/>
</dbReference>
<dbReference type="SMART" id="SM00181">
    <property type="entry name" value="EGF"/>
    <property type="match status" value="4"/>
</dbReference>
<dbReference type="PROSITE" id="PS00022">
    <property type="entry name" value="EGF_1"/>
    <property type="match status" value="4"/>
</dbReference>
<feature type="disulfide bond" evidence="5">
    <location>
        <begin position="882"/>
        <end position="891"/>
    </location>
</feature>
<dbReference type="InterPro" id="IPR051830">
    <property type="entry name" value="NOTCH_homolog"/>
</dbReference>
<keyword evidence="2 6" id="KW-0812">Transmembrane</keyword>
<feature type="disulfide bond" evidence="5">
    <location>
        <begin position="648"/>
        <end position="657"/>
    </location>
</feature>
<dbReference type="Gene3D" id="1.20.1070.10">
    <property type="entry name" value="Rhodopsin 7-helix transmembrane proteins"/>
    <property type="match status" value="1"/>
</dbReference>
<keyword evidence="3 6" id="KW-1133">Transmembrane helix</keyword>